<feature type="compositionally biased region" description="Polar residues" evidence="11">
    <location>
        <begin position="645"/>
        <end position="667"/>
    </location>
</feature>
<dbReference type="CDD" id="cd05398">
    <property type="entry name" value="NT_ClassII-CCAase"/>
    <property type="match status" value="1"/>
</dbReference>
<dbReference type="GO" id="GO:0003723">
    <property type="term" value="F:RNA binding"/>
    <property type="evidence" value="ECO:0007669"/>
    <property type="project" value="UniProtKB-KW"/>
</dbReference>
<evidence type="ECO:0000259" key="12">
    <source>
        <dbReference type="Pfam" id="PF01743"/>
    </source>
</evidence>
<feature type="region of interest" description="Disordered" evidence="11">
    <location>
        <begin position="767"/>
        <end position="821"/>
    </location>
</feature>
<gene>
    <name evidence="14" type="ORF">LCGC14_0499360</name>
</gene>
<dbReference type="InterPro" id="IPR043519">
    <property type="entry name" value="NT_sf"/>
</dbReference>
<evidence type="ECO:0000256" key="5">
    <source>
        <dbReference type="ARBA" id="ARBA00022723"/>
    </source>
</evidence>
<keyword evidence="8" id="KW-0067">ATP-binding</keyword>
<evidence type="ECO:0000256" key="7">
    <source>
        <dbReference type="ARBA" id="ARBA00022800"/>
    </source>
</evidence>
<accession>A0A0F9URC8</accession>
<organism evidence="14">
    <name type="scientific">marine sediment metagenome</name>
    <dbReference type="NCBI Taxonomy" id="412755"/>
    <lineage>
        <taxon>unclassified sequences</taxon>
        <taxon>metagenomes</taxon>
        <taxon>ecological metagenomes</taxon>
    </lineage>
</organism>
<dbReference type="PANTHER" id="PTHR47545">
    <property type="entry name" value="MULTIFUNCTIONAL CCA PROTEIN"/>
    <property type="match status" value="1"/>
</dbReference>
<dbReference type="AlphaFoldDB" id="A0A0F9URC8"/>
<keyword evidence="5" id="KW-0479">Metal-binding</keyword>
<dbReference type="GO" id="GO:0042245">
    <property type="term" value="P:RNA repair"/>
    <property type="evidence" value="ECO:0007669"/>
    <property type="project" value="UniProtKB-KW"/>
</dbReference>
<sequence length="1013" mass="111257">MNPNEKALVEAFARAVEGAGGVALLVGGIVRDELLGLPSKDVDFEVFGLPMEKVNEILSRFGNVKEVGQQFGVLNIQELDWDVALPRREKKTGEGHKGFDVIPDPTMSVEDAARRRDLTINALSKDPLTDEIIDPLNGVADLKAGILRAADVNTFSDDPLRALRVAQFAARFDFDVDPQTLQLVAAQPLEQLPGERILPEFSKMLLKGQKPSKGIEVLHQANLLRYFPEIEALLGVPQEPKWHPEGDVYVHTLLVLDEAAKQRTGDPAFDLPLMLGALAHDFGKPVSTEEIDGYITSRGHEEAGIEPTRAFLGRMKAPLALIKQVETLVDTHLRPAILPGTSGRKGYRKLGRTLGDADVSPELLAALSKADVLGRTTEEALRRDVSSQDKFLEDYHQHVTSVAAPGGKLVDSVSGKHLIAKGFKPGPDMGKFLALTRSIEDETAITDPDKLIELATRFLKDRSEEGGSQEKNMNECGDSHIREGEECFDGNYREERKKGNTKSGVFGTGVGPSSFRTDPDKTQDDFLLWNLYEWPADKKGESQHPGLATAEPQRLHKRAEEYPGVKDFDRGSRFSNHPLEGPLGRDGFGGSTPHQMEELEPSPNGMTPETGVFPDWEGDPAEAYETPNNKDRGFLPVELPLPQMPETSTPHPSPTRSAEESPPSSFPGQIVRKPGGGGLDRAPMIKPRGADQETGFLPVQNYPDPERNMFKACAQEELLPGGRADGMPDSAFDPEALKTGTDIEVWEHGVDRGIAKEVTKDHLVEHPDFYDDHDDADKATSTLDPTNMHGPGGQNPGGDDMNHGERGRGGRGGGTKIRPYWDMDFTGKKSGFMSIEEPEENIYPAATEAARTMEDLMDIDAIFPKEYSTPLEEERPGIGPSVNHRNEREVPIDPIQADDDANVEQKQVQPLMPNQKMAIAVDPKGPVGERIVIMSPLFEEVSPAIMALRSHRFERHGGIVIDGPPEWLLGITPRLEALDKSSEHDGADDLFARVQQLIQSAGMPIEYEQEPRP</sequence>
<dbReference type="GO" id="GO:0005524">
    <property type="term" value="F:ATP binding"/>
    <property type="evidence" value="ECO:0007669"/>
    <property type="project" value="UniProtKB-KW"/>
</dbReference>
<evidence type="ECO:0008006" key="15">
    <source>
        <dbReference type="Google" id="ProtNLM"/>
    </source>
</evidence>
<dbReference type="EMBL" id="LAZR01000582">
    <property type="protein sequence ID" value="KKN63701.1"/>
    <property type="molecule type" value="Genomic_DNA"/>
</dbReference>
<feature type="domain" description="tRNA nucleotidyltransferase/poly(A) polymerase RNA and SrmB- binding" evidence="13">
    <location>
        <begin position="173"/>
        <end position="232"/>
    </location>
</feature>
<keyword evidence="2" id="KW-0808">Transferase</keyword>
<dbReference type="GO" id="GO:0008033">
    <property type="term" value="P:tRNA processing"/>
    <property type="evidence" value="ECO:0007669"/>
    <property type="project" value="UniProtKB-KW"/>
</dbReference>
<dbReference type="Gene3D" id="1.10.3090.10">
    <property type="entry name" value="cca-adding enzyme, domain 2"/>
    <property type="match status" value="1"/>
</dbReference>
<dbReference type="InterPro" id="IPR032828">
    <property type="entry name" value="PolyA_RNA-bd"/>
</dbReference>
<evidence type="ECO:0000256" key="4">
    <source>
        <dbReference type="ARBA" id="ARBA00022695"/>
    </source>
</evidence>
<dbReference type="InterPro" id="IPR050124">
    <property type="entry name" value="tRNA_CCA-adding_enzyme"/>
</dbReference>
<name>A0A0F9URC8_9ZZZZ</name>
<evidence type="ECO:0000256" key="6">
    <source>
        <dbReference type="ARBA" id="ARBA00022741"/>
    </source>
</evidence>
<dbReference type="InterPro" id="IPR003607">
    <property type="entry name" value="HD/PDEase_dom"/>
</dbReference>
<keyword evidence="4" id="KW-0548">Nucleotidyltransferase</keyword>
<evidence type="ECO:0000256" key="3">
    <source>
        <dbReference type="ARBA" id="ARBA00022694"/>
    </source>
</evidence>
<evidence type="ECO:0000256" key="8">
    <source>
        <dbReference type="ARBA" id="ARBA00022840"/>
    </source>
</evidence>
<dbReference type="GO" id="GO:0016779">
    <property type="term" value="F:nucleotidyltransferase activity"/>
    <property type="evidence" value="ECO:0007669"/>
    <property type="project" value="UniProtKB-KW"/>
</dbReference>
<feature type="compositionally biased region" description="Basic and acidic residues" evidence="11">
    <location>
        <begin position="767"/>
        <end position="778"/>
    </location>
</feature>
<keyword evidence="10" id="KW-0694">RNA-binding</keyword>
<evidence type="ECO:0000313" key="14">
    <source>
        <dbReference type="EMBL" id="KKN63701.1"/>
    </source>
</evidence>
<evidence type="ECO:0000256" key="10">
    <source>
        <dbReference type="ARBA" id="ARBA00022884"/>
    </source>
</evidence>
<feature type="domain" description="Poly A polymerase head" evidence="12">
    <location>
        <begin position="24"/>
        <end position="148"/>
    </location>
</feature>
<evidence type="ECO:0000256" key="2">
    <source>
        <dbReference type="ARBA" id="ARBA00022679"/>
    </source>
</evidence>
<dbReference type="PANTHER" id="PTHR47545:SF1">
    <property type="entry name" value="MULTIFUNCTIONAL CCA PROTEIN"/>
    <property type="match status" value="1"/>
</dbReference>
<keyword evidence="3" id="KW-0819">tRNA processing</keyword>
<comment type="cofactor">
    <cofactor evidence="1">
        <name>Mg(2+)</name>
        <dbReference type="ChEBI" id="CHEBI:18420"/>
    </cofactor>
</comment>
<evidence type="ECO:0000256" key="9">
    <source>
        <dbReference type="ARBA" id="ARBA00022842"/>
    </source>
</evidence>
<feature type="region of interest" description="Disordered" evidence="11">
    <location>
        <begin position="562"/>
        <end position="696"/>
    </location>
</feature>
<dbReference type="CDD" id="cd00077">
    <property type="entry name" value="HDc"/>
    <property type="match status" value="1"/>
</dbReference>
<protein>
    <recommendedName>
        <fullName evidence="15">HD domain-containing protein</fullName>
    </recommendedName>
</protein>
<proteinExistence type="predicted"/>
<dbReference type="Pfam" id="PF12627">
    <property type="entry name" value="PolyA_pol_RNAbd"/>
    <property type="match status" value="1"/>
</dbReference>
<comment type="caution">
    <text evidence="14">The sequence shown here is derived from an EMBL/GenBank/DDBJ whole genome shotgun (WGS) entry which is preliminary data.</text>
</comment>
<keyword evidence="9" id="KW-0460">Magnesium</keyword>
<evidence type="ECO:0000256" key="1">
    <source>
        <dbReference type="ARBA" id="ARBA00001946"/>
    </source>
</evidence>
<dbReference type="Pfam" id="PF01743">
    <property type="entry name" value="PolyA_pol"/>
    <property type="match status" value="1"/>
</dbReference>
<reference evidence="14" key="1">
    <citation type="journal article" date="2015" name="Nature">
        <title>Complex archaea that bridge the gap between prokaryotes and eukaryotes.</title>
        <authorList>
            <person name="Spang A."/>
            <person name="Saw J.H."/>
            <person name="Jorgensen S.L."/>
            <person name="Zaremba-Niedzwiedzka K."/>
            <person name="Martijn J."/>
            <person name="Lind A.E."/>
            <person name="van Eijk R."/>
            <person name="Schleper C."/>
            <person name="Guy L."/>
            <person name="Ettema T.J."/>
        </authorList>
    </citation>
    <scope>NUCLEOTIDE SEQUENCE</scope>
</reference>
<keyword evidence="6" id="KW-0547">Nucleotide-binding</keyword>
<dbReference type="SUPFAM" id="SSF81301">
    <property type="entry name" value="Nucleotidyltransferase"/>
    <property type="match status" value="1"/>
</dbReference>
<dbReference type="InterPro" id="IPR002646">
    <property type="entry name" value="PolA_pol_head_dom"/>
</dbReference>
<feature type="region of interest" description="Disordered" evidence="11">
    <location>
        <begin position="495"/>
        <end position="519"/>
    </location>
</feature>
<evidence type="ECO:0000259" key="13">
    <source>
        <dbReference type="Pfam" id="PF12627"/>
    </source>
</evidence>
<dbReference type="SUPFAM" id="SSF81891">
    <property type="entry name" value="Poly A polymerase C-terminal region-like"/>
    <property type="match status" value="1"/>
</dbReference>
<evidence type="ECO:0000256" key="11">
    <source>
        <dbReference type="SAM" id="MobiDB-lite"/>
    </source>
</evidence>
<feature type="compositionally biased region" description="Basic and acidic residues" evidence="11">
    <location>
        <begin position="562"/>
        <end position="572"/>
    </location>
</feature>
<dbReference type="GO" id="GO:0046872">
    <property type="term" value="F:metal ion binding"/>
    <property type="evidence" value="ECO:0007669"/>
    <property type="project" value="UniProtKB-KW"/>
</dbReference>
<keyword evidence="7" id="KW-0692">RNA repair</keyword>
<dbReference type="Gene3D" id="3.30.460.10">
    <property type="entry name" value="Beta Polymerase, domain 2"/>
    <property type="match status" value="1"/>
</dbReference>